<feature type="domain" description="DUF6268" evidence="1">
    <location>
        <begin position="39"/>
        <end position="287"/>
    </location>
</feature>
<evidence type="ECO:0000313" key="3">
    <source>
        <dbReference type="Proteomes" id="UP001597459"/>
    </source>
</evidence>
<reference evidence="3" key="1">
    <citation type="journal article" date="2019" name="Int. J. Syst. Evol. Microbiol.">
        <title>The Global Catalogue of Microorganisms (GCM) 10K type strain sequencing project: providing services to taxonomists for standard genome sequencing and annotation.</title>
        <authorList>
            <consortium name="The Broad Institute Genomics Platform"/>
            <consortium name="The Broad Institute Genome Sequencing Center for Infectious Disease"/>
            <person name="Wu L."/>
            <person name="Ma J."/>
        </authorList>
    </citation>
    <scope>NUCLEOTIDE SEQUENCE [LARGE SCALE GENOMIC DNA]</scope>
    <source>
        <strain evidence="3">KCTC 42423</strain>
    </source>
</reference>
<dbReference type="Proteomes" id="UP001597459">
    <property type="component" value="Unassembled WGS sequence"/>
</dbReference>
<accession>A0ABW5N9J5</accession>
<dbReference type="RefSeq" id="WP_378258671.1">
    <property type="nucleotide sequence ID" value="NZ_JBHSJV010000001.1"/>
</dbReference>
<evidence type="ECO:0000259" key="1">
    <source>
        <dbReference type="Pfam" id="PF19783"/>
    </source>
</evidence>
<dbReference type="Pfam" id="PF19783">
    <property type="entry name" value="DUF6268"/>
    <property type="match status" value="1"/>
</dbReference>
<organism evidence="2 3">
    <name type="scientific">Aquimarina hainanensis</name>
    <dbReference type="NCBI Taxonomy" id="1578017"/>
    <lineage>
        <taxon>Bacteria</taxon>
        <taxon>Pseudomonadati</taxon>
        <taxon>Bacteroidota</taxon>
        <taxon>Flavobacteriia</taxon>
        <taxon>Flavobacteriales</taxon>
        <taxon>Flavobacteriaceae</taxon>
        <taxon>Aquimarina</taxon>
    </lineage>
</organism>
<comment type="caution">
    <text evidence="2">The sequence shown here is derived from an EMBL/GenBank/DDBJ whole genome shotgun (WGS) entry which is preliminary data.</text>
</comment>
<protein>
    <submittedName>
        <fullName evidence="2">DUF6268 family outer membrane beta-barrel protein</fullName>
    </submittedName>
</protein>
<dbReference type="InterPro" id="IPR046235">
    <property type="entry name" value="DUF6268"/>
</dbReference>
<proteinExistence type="predicted"/>
<gene>
    <name evidence="2" type="ORF">ACFSTE_08460</name>
</gene>
<keyword evidence="3" id="KW-1185">Reference proteome</keyword>
<sequence length="301" mass="33967">MNNKILLTTAVLFFQTILVIGQERSQKDPMEEFYIGTVSYTHFGESSFEEKQYEGKVGFSEVLVDLKFPYVLKNKKTIIINGVEFTNLKPNFSNEADASSSVSRNFYSVAYYLALNNRIGKQWSYSIGLKPAFASDFQSGISSDDFMLRGTALVSKQVSRSFKYGFGVSYNTRFGRRMVIPLVQLVYKKGHWGTYAYLPAYISQFYHLKNGKVGLSIIANGNNYNFYDDTGAGLNLDKLNYTRVNIGPEYETKIGGKLKINVSGGITVANKLEWTDSDSETALDLSPENKYFLRATLKFGR</sequence>
<name>A0ABW5N9J5_9FLAO</name>
<evidence type="ECO:0000313" key="2">
    <source>
        <dbReference type="EMBL" id="MFD2590858.1"/>
    </source>
</evidence>
<dbReference type="EMBL" id="JBHULX010000013">
    <property type="protein sequence ID" value="MFD2590858.1"/>
    <property type="molecule type" value="Genomic_DNA"/>
</dbReference>